<evidence type="ECO:0000256" key="2">
    <source>
        <dbReference type="ARBA" id="ARBA00022448"/>
    </source>
</evidence>
<comment type="catalytic activity">
    <reaction evidence="13 14">
        <text>2 oxidized [plastocyanin] + a plastoquinol + 2 H(+)(in) = 2 reduced [plastocyanin] + a plastoquinone + 4 H(+)(out)</text>
        <dbReference type="Rhea" id="RHEA:22148"/>
        <dbReference type="Rhea" id="RHEA-COMP:9561"/>
        <dbReference type="Rhea" id="RHEA-COMP:9562"/>
        <dbReference type="Rhea" id="RHEA-COMP:10039"/>
        <dbReference type="Rhea" id="RHEA-COMP:10040"/>
        <dbReference type="ChEBI" id="CHEBI:15378"/>
        <dbReference type="ChEBI" id="CHEBI:17757"/>
        <dbReference type="ChEBI" id="CHEBI:29036"/>
        <dbReference type="ChEBI" id="CHEBI:49552"/>
        <dbReference type="ChEBI" id="CHEBI:62192"/>
        <dbReference type="EC" id="7.1.1.6"/>
    </reaction>
</comment>
<evidence type="ECO:0000256" key="4">
    <source>
        <dbReference type="ARBA" id="ARBA00022714"/>
    </source>
</evidence>
<keyword evidence="2 14" id="KW-0813">Transport</keyword>
<keyword evidence="10 14" id="KW-0411">Iron-sulfur</keyword>
<keyword evidence="8 14" id="KW-1133">Transmembrane helix</keyword>
<evidence type="ECO:0000256" key="5">
    <source>
        <dbReference type="ARBA" id="ARBA00022723"/>
    </source>
</evidence>
<keyword evidence="5 14" id="KW-0479">Metal-binding</keyword>
<dbReference type="InterPro" id="IPR014349">
    <property type="entry name" value="Rieske_Fe-S_prot"/>
</dbReference>
<dbReference type="PROSITE" id="PS51296">
    <property type="entry name" value="RIESKE"/>
    <property type="match status" value="1"/>
</dbReference>
<dbReference type="HAMAP" id="MF_01335">
    <property type="entry name" value="Cytb6_f_Rieske"/>
    <property type="match status" value="1"/>
</dbReference>
<keyword evidence="12" id="KW-1015">Disulfide bond</keyword>
<comment type="cofactor">
    <cofactor evidence="14">
        <name>[2Fe-2S] cluster</name>
        <dbReference type="ChEBI" id="CHEBI:190135"/>
    </cofactor>
    <text evidence="14">Binds 1 [2Fe-2S] cluster per subunit.</text>
</comment>
<dbReference type="Proteomes" id="UP001054846">
    <property type="component" value="Chromosome"/>
</dbReference>
<dbReference type="InterPro" id="IPR057415">
    <property type="entry name" value="TM_PetC"/>
</dbReference>
<dbReference type="EC" id="7.1.1.6" evidence="14"/>
<comment type="miscellaneous">
    <text evidence="14">The Rieske iron-sulfur protein is a high potential 2Fe-2S protein.</text>
</comment>
<feature type="transmembrane region" description="Helical" evidence="14">
    <location>
        <begin position="16"/>
        <end position="41"/>
    </location>
</feature>
<dbReference type="Pfam" id="PF00355">
    <property type="entry name" value="Rieske"/>
    <property type="match status" value="1"/>
</dbReference>
<evidence type="ECO:0000259" key="15">
    <source>
        <dbReference type="PROSITE" id="PS51296"/>
    </source>
</evidence>
<feature type="domain" description="Rieske" evidence="15">
    <location>
        <begin position="86"/>
        <end position="163"/>
    </location>
</feature>
<comment type="subunit">
    <text evidence="14">The 4 large subunits of the cytochrome b6-f complex are cytochrome b6, subunit IV (17 kDa polypeptide, PetD), cytochrome f and the Rieske protein, while the 4 small subunits are PetG, PetL, PetM and PetN. The complex functions as a dimer.</text>
</comment>
<keyword evidence="11 14" id="KW-0472">Membrane</keyword>
<dbReference type="Gene3D" id="1.20.5.700">
    <property type="entry name" value="Single helix bin"/>
    <property type="match status" value="1"/>
</dbReference>
<keyword evidence="6 14" id="KW-1278">Translocase</keyword>
<dbReference type="PRINTS" id="PR00162">
    <property type="entry name" value="RIESKE"/>
</dbReference>
<evidence type="ECO:0000256" key="10">
    <source>
        <dbReference type="ARBA" id="ARBA00023014"/>
    </source>
</evidence>
<evidence type="ECO:0000256" key="11">
    <source>
        <dbReference type="ARBA" id="ARBA00023136"/>
    </source>
</evidence>
<protein>
    <recommendedName>
        <fullName evidence="14">Cytochrome b6-f complex iron-sulfur subunit</fullName>
        <ecNumber evidence="14">7.1.1.6</ecNumber>
    </recommendedName>
    <alternativeName>
        <fullName evidence="14">Plastohydroquinone:plastocyanin oxidoreductase iron-sulfur protein</fullName>
        <shortName evidence="14">ISP</shortName>
        <shortName evidence="14">RISP</shortName>
    </alternativeName>
    <alternativeName>
        <fullName evidence="14">Rieske iron-sulfur protein</fullName>
    </alternativeName>
</protein>
<dbReference type="Gene3D" id="2.102.10.10">
    <property type="entry name" value="Rieske [2Fe-2S] iron-sulphur domain"/>
    <property type="match status" value="1"/>
</dbReference>
<keyword evidence="3 14" id="KW-0812">Transmembrane</keyword>
<gene>
    <name evidence="14 16" type="primary">petC</name>
    <name evidence="16" type="ORF">ISF26_03140</name>
</gene>
<evidence type="ECO:0000256" key="13">
    <source>
        <dbReference type="ARBA" id="ARBA00047828"/>
    </source>
</evidence>
<reference evidence="16 17" key="1">
    <citation type="journal article" date="2021" name="Genome Biol. Evol.">
        <title>Complete Genome Sequencing of a Novel Gloeobacter Species from a Waterfall Cave in Mexico.</title>
        <authorList>
            <person name="Saw J.H."/>
            <person name="Cardona T."/>
            <person name="Montejano G."/>
        </authorList>
    </citation>
    <scope>NUCLEOTIDE SEQUENCE [LARGE SCALE GENOMIC DNA]</scope>
    <source>
        <strain evidence="16">MG652769</strain>
    </source>
</reference>
<evidence type="ECO:0000256" key="9">
    <source>
        <dbReference type="ARBA" id="ARBA00023004"/>
    </source>
</evidence>
<dbReference type="Pfam" id="PF25471">
    <property type="entry name" value="TM_PetC"/>
    <property type="match status" value="1"/>
</dbReference>
<dbReference type="InterPro" id="IPR006311">
    <property type="entry name" value="TAT_signal"/>
</dbReference>
<evidence type="ECO:0000256" key="1">
    <source>
        <dbReference type="ARBA" id="ARBA00004167"/>
    </source>
</evidence>
<comment type="function">
    <text evidence="14">Component of the cytochrome b6-f complex, which mediates electron transfer between photosystem II (PSII) and photosystem I (PSI), cyclic electron flow around PSI, and state transitions.</text>
</comment>
<dbReference type="InterPro" id="IPR036922">
    <property type="entry name" value="Rieske_2Fe-2S_sf"/>
</dbReference>
<evidence type="ECO:0000256" key="6">
    <source>
        <dbReference type="ARBA" id="ARBA00022967"/>
    </source>
</evidence>
<comment type="subcellular location">
    <subcellularLocation>
        <location evidence="1">Membrane</location>
        <topology evidence="1">Single-pass membrane protein</topology>
    </subcellularLocation>
</comment>
<accession>A0ABY3PNL6</accession>
<sequence>MSESAAQEIPMSRRQLLSFVTGGAIAATTAATLYPVVLYFLPPSTAGGGEGVAAKDKEGKDISVSKLLAAVTPGERVLTLGLDVNGGDATYIVINDQKEVANFGINAVCTHLGCVVPWDNGAKQFKCPCHGSVYNADGGLERGPAPQPLALVKTTVSEDKVLIAPWTEQDFRCTDLWCNKDPYWAK</sequence>
<evidence type="ECO:0000256" key="12">
    <source>
        <dbReference type="ARBA" id="ARBA00023157"/>
    </source>
</evidence>
<dbReference type="PROSITE" id="PS51318">
    <property type="entry name" value="TAT"/>
    <property type="match status" value="1"/>
</dbReference>
<dbReference type="InterPro" id="IPR005805">
    <property type="entry name" value="Rieske_Fe-S_prot_C"/>
</dbReference>
<evidence type="ECO:0000256" key="14">
    <source>
        <dbReference type="HAMAP-Rule" id="MF_01335"/>
    </source>
</evidence>
<comment type="similarity">
    <text evidence="14">Belongs to the Rieske iron-sulfur protein family.</text>
</comment>
<evidence type="ECO:0000256" key="8">
    <source>
        <dbReference type="ARBA" id="ARBA00022989"/>
    </source>
</evidence>
<keyword evidence="4 14" id="KW-0001">2Fe-2S</keyword>
<organism evidence="16 17">
    <name type="scientific">Gloeobacter morelensis MG652769</name>
    <dbReference type="NCBI Taxonomy" id="2781736"/>
    <lineage>
        <taxon>Bacteria</taxon>
        <taxon>Bacillati</taxon>
        <taxon>Cyanobacteriota</taxon>
        <taxon>Cyanophyceae</taxon>
        <taxon>Gloeobacterales</taxon>
        <taxon>Gloeobacteraceae</taxon>
        <taxon>Gloeobacter</taxon>
        <taxon>Gloeobacter morelensis</taxon>
    </lineage>
</organism>
<evidence type="ECO:0000256" key="3">
    <source>
        <dbReference type="ARBA" id="ARBA00022692"/>
    </source>
</evidence>
<dbReference type="NCBIfam" id="NF010001">
    <property type="entry name" value="PRK13474.1"/>
    <property type="match status" value="1"/>
</dbReference>
<evidence type="ECO:0000313" key="17">
    <source>
        <dbReference type="Proteomes" id="UP001054846"/>
    </source>
</evidence>
<evidence type="ECO:0000256" key="7">
    <source>
        <dbReference type="ARBA" id="ARBA00022982"/>
    </source>
</evidence>
<keyword evidence="7 14" id="KW-0249">Electron transport</keyword>
<proteinExistence type="inferred from homology"/>
<evidence type="ECO:0000313" key="16">
    <source>
        <dbReference type="EMBL" id="UFP95262.1"/>
    </source>
</evidence>
<dbReference type="RefSeq" id="WP_230842487.1">
    <property type="nucleotide sequence ID" value="NZ_CP063845.1"/>
</dbReference>
<dbReference type="SUPFAM" id="SSF50022">
    <property type="entry name" value="ISP domain"/>
    <property type="match status" value="1"/>
</dbReference>
<name>A0ABY3PNL6_9CYAN</name>
<dbReference type="InterPro" id="IPR023960">
    <property type="entry name" value="Cyt_b6_f_Rieske"/>
</dbReference>
<keyword evidence="17" id="KW-1185">Reference proteome</keyword>
<keyword evidence="9 14" id="KW-0408">Iron</keyword>
<dbReference type="EMBL" id="CP063845">
    <property type="protein sequence ID" value="UFP95262.1"/>
    <property type="molecule type" value="Genomic_DNA"/>
</dbReference>
<dbReference type="InterPro" id="IPR017941">
    <property type="entry name" value="Rieske_2Fe-2S"/>
</dbReference>
<dbReference type="PANTHER" id="PTHR10134">
    <property type="entry name" value="CYTOCHROME B-C1 COMPLEX SUBUNIT RIESKE, MITOCHONDRIAL"/>
    <property type="match status" value="1"/>
</dbReference>